<protein>
    <submittedName>
        <fullName evidence="7">Two component transcriptional regulator, LuxR family</fullName>
    </submittedName>
</protein>
<accession>A0A1H3FBJ1</accession>
<evidence type="ECO:0000259" key="6">
    <source>
        <dbReference type="PROSITE" id="PS50110"/>
    </source>
</evidence>
<name>A0A1H3FBJ1_9BURK</name>
<dbReference type="GO" id="GO:0003677">
    <property type="term" value="F:DNA binding"/>
    <property type="evidence" value="ECO:0007669"/>
    <property type="project" value="UniProtKB-KW"/>
</dbReference>
<sequence>MEPVPDATVYIVDDDTDVREALAWLLRSRRLLSECYDSAEAFDAMLQSRPTPRNPCCLLLDMRMGGMSGLALFNLMLERNQIAGMPVIFLTGHADVPTAVDTVKRGAFDFCEKPFSDNALVDRIEQALELSAQHQAETRAREAVRARFNELTERERDVMRLVVEGIPNKLIADQLDISVRTVEVHRARVFDKMQVKSAVELANLLRTHG</sequence>
<feature type="modified residue" description="4-aspartylphosphate" evidence="4">
    <location>
        <position position="61"/>
    </location>
</feature>
<keyword evidence="2" id="KW-0238">DNA-binding</keyword>
<dbReference type="Gene3D" id="1.10.10.10">
    <property type="entry name" value="Winged helix-like DNA-binding domain superfamily/Winged helix DNA-binding domain"/>
    <property type="match status" value="1"/>
</dbReference>
<evidence type="ECO:0000313" key="8">
    <source>
        <dbReference type="Proteomes" id="UP000183417"/>
    </source>
</evidence>
<evidence type="ECO:0000256" key="3">
    <source>
        <dbReference type="ARBA" id="ARBA00023163"/>
    </source>
</evidence>
<dbReference type="Proteomes" id="UP000183417">
    <property type="component" value="Unassembled WGS sequence"/>
</dbReference>
<dbReference type="Gene3D" id="3.40.50.2300">
    <property type="match status" value="1"/>
</dbReference>
<dbReference type="InterPro" id="IPR036388">
    <property type="entry name" value="WH-like_DNA-bd_sf"/>
</dbReference>
<evidence type="ECO:0000259" key="5">
    <source>
        <dbReference type="PROSITE" id="PS50043"/>
    </source>
</evidence>
<dbReference type="CDD" id="cd06170">
    <property type="entry name" value="LuxR_C_like"/>
    <property type="match status" value="1"/>
</dbReference>
<dbReference type="GO" id="GO:0000160">
    <property type="term" value="P:phosphorelay signal transduction system"/>
    <property type="evidence" value="ECO:0007669"/>
    <property type="project" value="InterPro"/>
</dbReference>
<dbReference type="PROSITE" id="PS50043">
    <property type="entry name" value="HTH_LUXR_2"/>
    <property type="match status" value="1"/>
</dbReference>
<evidence type="ECO:0000256" key="1">
    <source>
        <dbReference type="ARBA" id="ARBA00023015"/>
    </source>
</evidence>
<dbReference type="InterPro" id="IPR011006">
    <property type="entry name" value="CheY-like_superfamily"/>
</dbReference>
<dbReference type="Pfam" id="PF00196">
    <property type="entry name" value="GerE"/>
    <property type="match status" value="1"/>
</dbReference>
<keyword evidence="4" id="KW-0597">Phosphoprotein</keyword>
<dbReference type="SMART" id="SM00448">
    <property type="entry name" value="REC"/>
    <property type="match status" value="1"/>
</dbReference>
<dbReference type="InterPro" id="IPR000792">
    <property type="entry name" value="Tscrpt_reg_LuxR_C"/>
</dbReference>
<evidence type="ECO:0000313" key="7">
    <source>
        <dbReference type="EMBL" id="SDX88356.1"/>
    </source>
</evidence>
<dbReference type="EMBL" id="FNPE01000001">
    <property type="protein sequence ID" value="SDX88356.1"/>
    <property type="molecule type" value="Genomic_DNA"/>
</dbReference>
<dbReference type="RefSeq" id="WP_074920905.1">
    <property type="nucleotide sequence ID" value="NZ_CP141274.1"/>
</dbReference>
<keyword evidence="3" id="KW-0804">Transcription</keyword>
<dbReference type="PANTHER" id="PTHR44688">
    <property type="entry name" value="DNA-BINDING TRANSCRIPTIONAL ACTIVATOR DEVR_DOSR"/>
    <property type="match status" value="1"/>
</dbReference>
<keyword evidence="1" id="KW-0805">Transcription regulation</keyword>
<feature type="domain" description="Response regulatory" evidence="6">
    <location>
        <begin position="8"/>
        <end position="128"/>
    </location>
</feature>
<proteinExistence type="predicted"/>
<dbReference type="GO" id="GO:0006355">
    <property type="term" value="P:regulation of DNA-templated transcription"/>
    <property type="evidence" value="ECO:0007669"/>
    <property type="project" value="InterPro"/>
</dbReference>
<dbReference type="PROSITE" id="PS50110">
    <property type="entry name" value="RESPONSE_REGULATORY"/>
    <property type="match status" value="1"/>
</dbReference>
<dbReference type="PANTHER" id="PTHR44688:SF16">
    <property type="entry name" value="DNA-BINDING TRANSCRIPTIONAL ACTIVATOR DEVR_DOSR"/>
    <property type="match status" value="1"/>
</dbReference>
<dbReference type="GeneID" id="94695397"/>
<reference evidence="7 8" key="1">
    <citation type="submission" date="2016-10" db="EMBL/GenBank/DDBJ databases">
        <authorList>
            <person name="de Groot N.N."/>
        </authorList>
    </citation>
    <scope>NUCLEOTIDE SEQUENCE [LARGE SCALE GENOMIC DNA]</scope>
    <source>
        <strain evidence="7 8">LMG 24775</strain>
    </source>
</reference>
<dbReference type="PRINTS" id="PR00038">
    <property type="entry name" value="HTHLUXR"/>
</dbReference>
<feature type="domain" description="HTH luxR-type" evidence="5">
    <location>
        <begin position="144"/>
        <end position="209"/>
    </location>
</feature>
<dbReference type="PROSITE" id="PS00622">
    <property type="entry name" value="HTH_LUXR_1"/>
    <property type="match status" value="1"/>
</dbReference>
<dbReference type="Pfam" id="PF00072">
    <property type="entry name" value="Response_reg"/>
    <property type="match status" value="1"/>
</dbReference>
<evidence type="ECO:0000256" key="4">
    <source>
        <dbReference type="PROSITE-ProRule" id="PRU00169"/>
    </source>
</evidence>
<gene>
    <name evidence="7" type="ORF">SAMN05421547_101591</name>
</gene>
<dbReference type="SUPFAM" id="SSF52172">
    <property type="entry name" value="CheY-like"/>
    <property type="match status" value="1"/>
</dbReference>
<dbReference type="SMART" id="SM00421">
    <property type="entry name" value="HTH_LUXR"/>
    <property type="match status" value="1"/>
</dbReference>
<organism evidence="7 8">
    <name type="scientific">Delftia lacustris</name>
    <dbReference type="NCBI Taxonomy" id="558537"/>
    <lineage>
        <taxon>Bacteria</taxon>
        <taxon>Pseudomonadati</taxon>
        <taxon>Pseudomonadota</taxon>
        <taxon>Betaproteobacteria</taxon>
        <taxon>Burkholderiales</taxon>
        <taxon>Comamonadaceae</taxon>
        <taxon>Delftia</taxon>
    </lineage>
</organism>
<dbReference type="InterPro" id="IPR016032">
    <property type="entry name" value="Sig_transdc_resp-reg_C-effctor"/>
</dbReference>
<dbReference type="AlphaFoldDB" id="A0A1H3FBJ1"/>
<dbReference type="InterPro" id="IPR001789">
    <property type="entry name" value="Sig_transdc_resp-reg_receiver"/>
</dbReference>
<dbReference type="SUPFAM" id="SSF46894">
    <property type="entry name" value="C-terminal effector domain of the bipartite response regulators"/>
    <property type="match status" value="1"/>
</dbReference>
<evidence type="ECO:0000256" key="2">
    <source>
        <dbReference type="ARBA" id="ARBA00023125"/>
    </source>
</evidence>